<dbReference type="AlphaFoldDB" id="F8NS36"/>
<dbReference type="CDD" id="cd09917">
    <property type="entry name" value="F-box_SF"/>
    <property type="match status" value="1"/>
</dbReference>
<dbReference type="Gene3D" id="1.20.1280.50">
    <property type="match status" value="1"/>
</dbReference>
<dbReference type="RefSeq" id="XP_007317042.1">
    <property type="nucleotide sequence ID" value="XM_007316980.1"/>
</dbReference>
<reference evidence="3" key="1">
    <citation type="submission" date="2011-04" db="EMBL/GenBank/DDBJ databases">
        <title>Evolution of plant cell wall degrading machinery underlies the functional diversity of forest fungi.</title>
        <authorList>
            <consortium name="US DOE Joint Genome Institute (JGI-PGF)"/>
            <person name="Eastwood D.C."/>
            <person name="Floudas D."/>
            <person name="Binder M."/>
            <person name="Majcherczyk A."/>
            <person name="Schneider P."/>
            <person name="Aerts A."/>
            <person name="Asiegbu F.O."/>
            <person name="Baker S.E."/>
            <person name="Barry K."/>
            <person name="Bendiksby M."/>
            <person name="Blumentritt M."/>
            <person name="Coutinho P.M."/>
            <person name="Cullen D."/>
            <person name="Cullen D."/>
            <person name="Gathman A."/>
            <person name="Goodell B."/>
            <person name="Henrissat B."/>
            <person name="Ihrmark K."/>
            <person name="Kauserud H."/>
            <person name="Kohler A."/>
            <person name="LaButti K."/>
            <person name="Lapidus A."/>
            <person name="Lavin J.L."/>
            <person name="Lee Y.-H."/>
            <person name="Lindquist E."/>
            <person name="Lilly W."/>
            <person name="Lucas S."/>
            <person name="Morin E."/>
            <person name="Murat C."/>
            <person name="Oguiza J.A."/>
            <person name="Park J."/>
            <person name="Pisabarro A.G."/>
            <person name="Riley R."/>
            <person name="Rosling A."/>
            <person name="Salamov A."/>
            <person name="Schmidt O."/>
            <person name="Schmutz J."/>
            <person name="Skrede I."/>
            <person name="Stenlid J."/>
            <person name="Wiebenga A."/>
            <person name="Xie X."/>
            <person name="Kues U."/>
            <person name="Hibbett D.S."/>
            <person name="Hoffmeister D."/>
            <person name="Hogberg N."/>
            <person name="Martin F."/>
            <person name="Grigoriev I.V."/>
            <person name="Watkinson S.C."/>
        </authorList>
    </citation>
    <scope>NUCLEOTIDE SEQUENCE</scope>
    <source>
        <strain evidence="3">S7.9</strain>
    </source>
</reference>
<evidence type="ECO:0000256" key="1">
    <source>
        <dbReference type="SAM" id="MobiDB-lite"/>
    </source>
</evidence>
<dbReference type="SUPFAM" id="SSF81383">
    <property type="entry name" value="F-box domain"/>
    <property type="match status" value="1"/>
</dbReference>
<accession>F8NS36</accession>
<dbReference type="OrthoDB" id="2322499at2759"/>
<feature type="compositionally biased region" description="Polar residues" evidence="1">
    <location>
        <begin position="9"/>
        <end position="23"/>
    </location>
</feature>
<dbReference type="GeneID" id="18816431"/>
<evidence type="ECO:0000313" key="3">
    <source>
        <dbReference type="EMBL" id="EGO26869.1"/>
    </source>
</evidence>
<sequence>MDRARKDTTQTGLSLHAQSSMSNPPLKRRTRKRLDDGVDKLWKLSNVNKSRDSFSALNFDVIFHLCTFLHPMDLLNLARTSKPFRQLLMSKSSAFIWKFSRLQVEDMPQCPPDLNEPQYANLAFGLYCQNCGKVGQCLFWQFRARYCTSCVKIW</sequence>
<feature type="region of interest" description="Disordered" evidence="1">
    <location>
        <begin position="1"/>
        <end position="32"/>
    </location>
</feature>
<dbReference type="Proteomes" id="UP000008064">
    <property type="component" value="Unassembled WGS sequence"/>
</dbReference>
<protein>
    <recommendedName>
        <fullName evidence="2">F-box domain-containing protein</fullName>
    </recommendedName>
</protein>
<dbReference type="InterPro" id="IPR001810">
    <property type="entry name" value="F-box_dom"/>
</dbReference>
<gene>
    <name evidence="3" type="ORF">SERLADRAFT_447985</name>
</gene>
<proteinExistence type="predicted"/>
<dbReference type="InterPro" id="IPR036047">
    <property type="entry name" value="F-box-like_dom_sf"/>
</dbReference>
<dbReference type="HOGENOM" id="CLU_1897479_0_0_1"/>
<dbReference type="EMBL" id="GL945432">
    <property type="protein sequence ID" value="EGO26869.1"/>
    <property type="molecule type" value="Genomic_DNA"/>
</dbReference>
<evidence type="ECO:0000259" key="2">
    <source>
        <dbReference type="Pfam" id="PF00646"/>
    </source>
</evidence>
<organism>
    <name type="scientific">Serpula lacrymans var. lacrymans (strain S7.9)</name>
    <name type="common">Dry rot fungus</name>
    <dbReference type="NCBI Taxonomy" id="578457"/>
    <lineage>
        <taxon>Eukaryota</taxon>
        <taxon>Fungi</taxon>
        <taxon>Dikarya</taxon>
        <taxon>Basidiomycota</taxon>
        <taxon>Agaricomycotina</taxon>
        <taxon>Agaricomycetes</taxon>
        <taxon>Agaricomycetidae</taxon>
        <taxon>Boletales</taxon>
        <taxon>Coniophorineae</taxon>
        <taxon>Serpulaceae</taxon>
        <taxon>Serpula</taxon>
    </lineage>
</organism>
<dbReference type="KEGG" id="sla:SERLADRAFT_447985"/>
<feature type="domain" description="F-box" evidence="2">
    <location>
        <begin position="54"/>
        <end position="92"/>
    </location>
</feature>
<dbReference type="Pfam" id="PF00646">
    <property type="entry name" value="F-box"/>
    <property type="match status" value="1"/>
</dbReference>
<name>F8NS36_SERL9</name>